<dbReference type="AlphaFoldDB" id="A0A8T0EUV1"/>
<evidence type="ECO:0000313" key="1">
    <source>
        <dbReference type="EMBL" id="KAF8778156.1"/>
    </source>
</evidence>
<proteinExistence type="predicted"/>
<accession>A0A8T0EUV1</accession>
<evidence type="ECO:0000313" key="2">
    <source>
        <dbReference type="Proteomes" id="UP000807504"/>
    </source>
</evidence>
<reference evidence="1" key="1">
    <citation type="journal article" date="2020" name="bioRxiv">
        <title>Chromosome-level reference genome of the European wasp spider Argiope bruennichi: a resource for studies on range expansion and evolutionary adaptation.</title>
        <authorList>
            <person name="Sheffer M.M."/>
            <person name="Hoppe A."/>
            <person name="Krehenwinkel H."/>
            <person name="Uhl G."/>
            <person name="Kuss A.W."/>
            <person name="Jensen L."/>
            <person name="Jensen C."/>
            <person name="Gillespie R.G."/>
            <person name="Hoff K.J."/>
            <person name="Prost S."/>
        </authorList>
    </citation>
    <scope>NUCLEOTIDE SEQUENCE</scope>
</reference>
<comment type="caution">
    <text evidence="1">The sequence shown here is derived from an EMBL/GenBank/DDBJ whole genome shotgun (WGS) entry which is preliminary data.</text>
</comment>
<dbReference type="Proteomes" id="UP000807504">
    <property type="component" value="Unassembled WGS sequence"/>
</dbReference>
<organism evidence="1 2">
    <name type="scientific">Argiope bruennichi</name>
    <name type="common">Wasp spider</name>
    <name type="synonym">Aranea bruennichi</name>
    <dbReference type="NCBI Taxonomy" id="94029"/>
    <lineage>
        <taxon>Eukaryota</taxon>
        <taxon>Metazoa</taxon>
        <taxon>Ecdysozoa</taxon>
        <taxon>Arthropoda</taxon>
        <taxon>Chelicerata</taxon>
        <taxon>Arachnida</taxon>
        <taxon>Araneae</taxon>
        <taxon>Araneomorphae</taxon>
        <taxon>Entelegynae</taxon>
        <taxon>Araneoidea</taxon>
        <taxon>Araneidae</taxon>
        <taxon>Argiope</taxon>
    </lineage>
</organism>
<name>A0A8T0EUV1_ARGBR</name>
<reference evidence="1" key="2">
    <citation type="submission" date="2020-06" db="EMBL/GenBank/DDBJ databases">
        <authorList>
            <person name="Sheffer M."/>
        </authorList>
    </citation>
    <scope>NUCLEOTIDE SEQUENCE</scope>
</reference>
<protein>
    <submittedName>
        <fullName evidence="1">E3 ubiquitin-protein ligase ariadne-1 like protein</fullName>
    </submittedName>
</protein>
<dbReference type="EMBL" id="JABXBU010002072">
    <property type="protein sequence ID" value="KAF8778156.1"/>
    <property type="molecule type" value="Genomic_DNA"/>
</dbReference>
<dbReference type="Gene3D" id="1.20.120.1750">
    <property type="match status" value="1"/>
</dbReference>
<sequence>MEDMQHINISWNETQFLKKAVRILCECRQTLMYTYVFAYYLTKTNDSAIFEANQHDLQNAVEKLSEYLERDINVANVFSLKQKVQDKSIYCDNSTKLF</sequence>
<gene>
    <name evidence="1" type="ORF">HNY73_014907</name>
</gene>
<keyword evidence="2" id="KW-1185">Reference proteome</keyword>